<evidence type="ECO:0000256" key="6">
    <source>
        <dbReference type="SAM" id="Phobius"/>
    </source>
</evidence>
<dbReference type="EMBL" id="JAFLQW010000332">
    <property type="protein sequence ID" value="MBO0349934.1"/>
    <property type="molecule type" value="Genomic_DNA"/>
</dbReference>
<dbReference type="InterPro" id="IPR010432">
    <property type="entry name" value="RDD"/>
</dbReference>
<protein>
    <submittedName>
        <fullName evidence="8">RDD family protein</fullName>
    </submittedName>
</protein>
<dbReference type="Proteomes" id="UP000664844">
    <property type="component" value="Unassembled WGS sequence"/>
</dbReference>
<keyword evidence="3 6" id="KW-0812">Transmembrane</keyword>
<dbReference type="PANTHER" id="PTHR36115">
    <property type="entry name" value="PROLINE-RICH ANTIGEN HOMOLOG-RELATED"/>
    <property type="match status" value="1"/>
</dbReference>
<name>A0ABS3FS38_9CYAN</name>
<evidence type="ECO:0000259" key="7">
    <source>
        <dbReference type="Pfam" id="PF06271"/>
    </source>
</evidence>
<keyword evidence="2" id="KW-1003">Cell membrane</keyword>
<feature type="transmembrane region" description="Helical" evidence="6">
    <location>
        <begin position="33"/>
        <end position="55"/>
    </location>
</feature>
<keyword evidence="5 6" id="KW-0472">Membrane</keyword>
<feature type="transmembrane region" description="Helical" evidence="6">
    <location>
        <begin position="178"/>
        <end position="197"/>
    </location>
</feature>
<accession>A0ABS3FS38</accession>
<evidence type="ECO:0000256" key="1">
    <source>
        <dbReference type="ARBA" id="ARBA00004651"/>
    </source>
</evidence>
<feature type="domain" description="RDD" evidence="7">
    <location>
        <begin position="27"/>
        <end position="151"/>
    </location>
</feature>
<organism evidence="8 9">
    <name type="scientific">Phormidium pseudopriestleyi FRX01</name>
    <dbReference type="NCBI Taxonomy" id="1759528"/>
    <lineage>
        <taxon>Bacteria</taxon>
        <taxon>Bacillati</taxon>
        <taxon>Cyanobacteriota</taxon>
        <taxon>Cyanophyceae</taxon>
        <taxon>Oscillatoriophycideae</taxon>
        <taxon>Oscillatoriales</taxon>
        <taxon>Oscillatoriaceae</taxon>
        <taxon>Phormidium</taxon>
    </lineage>
</organism>
<proteinExistence type="predicted"/>
<evidence type="ECO:0000256" key="2">
    <source>
        <dbReference type="ARBA" id="ARBA00022475"/>
    </source>
</evidence>
<evidence type="ECO:0000313" key="8">
    <source>
        <dbReference type="EMBL" id="MBO0349934.1"/>
    </source>
</evidence>
<comment type="subcellular location">
    <subcellularLocation>
        <location evidence="1">Cell membrane</location>
        <topology evidence="1">Multi-pass membrane protein</topology>
    </subcellularLocation>
</comment>
<dbReference type="InterPro" id="IPR051791">
    <property type="entry name" value="Pra-immunoreactive"/>
</dbReference>
<dbReference type="Pfam" id="PF06271">
    <property type="entry name" value="RDD"/>
    <property type="match status" value="1"/>
</dbReference>
<comment type="caution">
    <text evidence="8">The sequence shown here is derived from an EMBL/GenBank/DDBJ whole genome shotgun (WGS) entry which is preliminary data.</text>
</comment>
<evidence type="ECO:0000256" key="4">
    <source>
        <dbReference type="ARBA" id="ARBA00022989"/>
    </source>
</evidence>
<gene>
    <name evidence="8" type="ORF">J0895_12580</name>
</gene>
<feature type="transmembrane region" description="Helical" evidence="6">
    <location>
        <begin position="75"/>
        <end position="98"/>
    </location>
</feature>
<evidence type="ECO:0000256" key="5">
    <source>
        <dbReference type="ARBA" id="ARBA00023136"/>
    </source>
</evidence>
<evidence type="ECO:0000256" key="3">
    <source>
        <dbReference type="ARBA" id="ARBA00022692"/>
    </source>
</evidence>
<reference evidence="8 9" key="1">
    <citation type="submission" date="2021-03" db="EMBL/GenBank/DDBJ databases">
        <title>Metabolic Capacity of the Antarctic Cyanobacterium Phormidium pseudopriestleyi that Sustains Oxygenic Photosynthesis in the Presence of Hydrogen Sulfide.</title>
        <authorList>
            <person name="Lumian J.E."/>
            <person name="Jungblut A.D."/>
            <person name="Dillon M.L."/>
            <person name="Hawes I."/>
            <person name="Doran P.T."/>
            <person name="Mackey T.J."/>
            <person name="Dick G.J."/>
            <person name="Grettenberger C.L."/>
            <person name="Sumner D.Y."/>
        </authorList>
    </citation>
    <scope>NUCLEOTIDE SEQUENCE [LARGE SCALE GENOMIC DNA]</scope>
    <source>
        <strain evidence="8 9">FRX01</strain>
    </source>
</reference>
<dbReference type="PANTHER" id="PTHR36115:SF6">
    <property type="entry name" value="PROLINE-RICH ANTIGEN HOMOLOG"/>
    <property type="match status" value="1"/>
</dbReference>
<sequence length="321" mass="36647">MALCKLFRKSSFDIMLMASYPSQSLFPGFFRRIIASAIDFILIALIWFSVGLGINFLPRYGVNTITFIAPDVSKIFIVFLVFIIYFTLLEATLGWTLGKLIFQEEVVTLRGRRPSLLQALIRNIFKPLDMLLLLAPLLMSPKTQTLGDRYARTLVINRDAGVPGIIVEDRYIFTFKKIIGIILLLVSLTGLAIGFSLMRTYLPEIRSVNQAANTHFMRLEKGIAINQNVRAAYENASSQLRSQMTLEEYQQRIQENPFLPTALERRTEIEFNQWTFKEEEGQRVAAVVKGNLDTLFEIEVNLAKEQNQWKFVSGNFTPTAQ</sequence>
<evidence type="ECO:0000313" key="9">
    <source>
        <dbReference type="Proteomes" id="UP000664844"/>
    </source>
</evidence>
<dbReference type="RefSeq" id="WP_207088436.1">
    <property type="nucleotide sequence ID" value="NZ_JAFLQW010000332.1"/>
</dbReference>
<keyword evidence="4 6" id="KW-1133">Transmembrane helix</keyword>
<keyword evidence="9" id="KW-1185">Reference proteome</keyword>